<proteinExistence type="predicted"/>
<feature type="non-terminal residue" evidence="1">
    <location>
        <position position="104"/>
    </location>
</feature>
<evidence type="ECO:0000313" key="1">
    <source>
        <dbReference type="EMBL" id="KXS17601.1"/>
    </source>
</evidence>
<keyword evidence="2" id="KW-1185">Reference proteome</keyword>
<name>A0A139ALE2_GONPJ</name>
<dbReference type="EMBL" id="KQ965746">
    <property type="protein sequence ID" value="KXS17601.1"/>
    <property type="molecule type" value="Genomic_DNA"/>
</dbReference>
<reference evidence="1 2" key="1">
    <citation type="journal article" date="2015" name="Genome Biol. Evol.">
        <title>Phylogenomic analyses indicate that early fungi evolved digesting cell walls of algal ancestors of land plants.</title>
        <authorList>
            <person name="Chang Y."/>
            <person name="Wang S."/>
            <person name="Sekimoto S."/>
            <person name="Aerts A.L."/>
            <person name="Choi C."/>
            <person name="Clum A."/>
            <person name="LaButti K.M."/>
            <person name="Lindquist E.A."/>
            <person name="Yee Ngan C."/>
            <person name="Ohm R.A."/>
            <person name="Salamov A.A."/>
            <person name="Grigoriev I.V."/>
            <person name="Spatafora J.W."/>
            <person name="Berbee M.L."/>
        </authorList>
    </citation>
    <scope>NUCLEOTIDE SEQUENCE [LARGE SCALE GENOMIC DNA]</scope>
    <source>
        <strain evidence="1 2">JEL478</strain>
    </source>
</reference>
<evidence type="ECO:0000313" key="2">
    <source>
        <dbReference type="Proteomes" id="UP000070544"/>
    </source>
</evidence>
<sequence>MRIRKRNTARQLKKLIRANCRKRKVSYGTESFNAQIALTRLDYHVGTRVNHSLPIGKGEPKKAVTPPVFEMNNKLFVGYTHHEVREEEFYMDTLRWRLVDPERQ</sequence>
<gene>
    <name evidence="1" type="ORF">M427DRAFT_144284</name>
</gene>
<dbReference type="AlphaFoldDB" id="A0A139ALE2"/>
<protein>
    <submittedName>
        <fullName evidence="1">Uncharacterized protein</fullName>
    </submittedName>
</protein>
<accession>A0A139ALE2</accession>
<organism evidence="1 2">
    <name type="scientific">Gonapodya prolifera (strain JEL478)</name>
    <name type="common">Monoblepharis prolifera</name>
    <dbReference type="NCBI Taxonomy" id="1344416"/>
    <lineage>
        <taxon>Eukaryota</taxon>
        <taxon>Fungi</taxon>
        <taxon>Fungi incertae sedis</taxon>
        <taxon>Chytridiomycota</taxon>
        <taxon>Chytridiomycota incertae sedis</taxon>
        <taxon>Monoblepharidomycetes</taxon>
        <taxon>Monoblepharidales</taxon>
        <taxon>Gonapodyaceae</taxon>
        <taxon>Gonapodya</taxon>
    </lineage>
</organism>
<dbReference type="Proteomes" id="UP000070544">
    <property type="component" value="Unassembled WGS sequence"/>
</dbReference>